<comment type="caution">
    <text evidence="1">The sequence shown here is derived from an EMBL/GenBank/DDBJ whole genome shotgun (WGS) entry which is preliminary data.</text>
</comment>
<organism evidence="1">
    <name type="scientific">Desulfobacca acetoxidans</name>
    <dbReference type="NCBI Taxonomy" id="60893"/>
    <lineage>
        <taxon>Bacteria</taxon>
        <taxon>Pseudomonadati</taxon>
        <taxon>Thermodesulfobacteriota</taxon>
        <taxon>Desulfobaccia</taxon>
        <taxon>Desulfobaccales</taxon>
        <taxon>Desulfobaccaceae</taxon>
        <taxon>Desulfobacca</taxon>
    </lineage>
</organism>
<name>A0A7C3Z4S5_9BACT</name>
<proteinExistence type="predicted"/>
<protein>
    <recommendedName>
        <fullName evidence="2">Thioredoxin family protein</fullName>
    </recommendedName>
</protein>
<dbReference type="EMBL" id="DTMF01000339">
    <property type="protein sequence ID" value="HGF35508.1"/>
    <property type="molecule type" value="Genomic_DNA"/>
</dbReference>
<evidence type="ECO:0000313" key="1">
    <source>
        <dbReference type="EMBL" id="HGF35508.1"/>
    </source>
</evidence>
<gene>
    <name evidence="1" type="ORF">ENW96_14200</name>
</gene>
<reference evidence="1" key="1">
    <citation type="journal article" date="2020" name="mSystems">
        <title>Genome- and Community-Level Interaction Insights into Carbon Utilization and Element Cycling Functions of Hydrothermarchaeota in Hydrothermal Sediment.</title>
        <authorList>
            <person name="Zhou Z."/>
            <person name="Liu Y."/>
            <person name="Xu W."/>
            <person name="Pan J."/>
            <person name="Luo Z.H."/>
            <person name="Li M."/>
        </authorList>
    </citation>
    <scope>NUCLEOTIDE SEQUENCE [LARGE SCALE GENOMIC DNA]</scope>
    <source>
        <strain evidence="1">SpSt-897</strain>
    </source>
</reference>
<sequence>MPAELVEIVVYDAPPARRGGCGCGCGHHGGEGGHSHGPGRHQDGFDQISMAMQSRALALTLGKEFPGKVRVEYINVLEDPRGPALPQTKLLCSLTYPPPLVYLNGKGRFAGALPVERIREEVKNLLAAGTD</sequence>
<accession>A0A7C3Z4S5</accession>
<evidence type="ECO:0008006" key="2">
    <source>
        <dbReference type="Google" id="ProtNLM"/>
    </source>
</evidence>
<dbReference type="AlphaFoldDB" id="A0A7C3Z4S5"/>